<evidence type="ECO:0000313" key="2">
    <source>
        <dbReference type="EMBL" id="KAJ3123699.1"/>
    </source>
</evidence>
<comment type="caution">
    <text evidence="2">The sequence shown here is derived from an EMBL/GenBank/DDBJ whole genome shotgun (WGS) entry which is preliminary data.</text>
</comment>
<dbReference type="InterPro" id="IPR051935">
    <property type="entry name" value="HSDL2"/>
</dbReference>
<dbReference type="InterPro" id="IPR002347">
    <property type="entry name" value="SDR_fam"/>
</dbReference>
<protein>
    <submittedName>
        <fullName evidence="2">Uncharacterized protein</fullName>
    </submittedName>
</protein>
<dbReference type="PRINTS" id="PR00081">
    <property type="entry name" value="GDHRDH"/>
</dbReference>
<reference evidence="2" key="1">
    <citation type="submission" date="2020-05" db="EMBL/GenBank/DDBJ databases">
        <title>Phylogenomic resolution of chytrid fungi.</title>
        <authorList>
            <person name="Stajich J.E."/>
            <person name="Amses K."/>
            <person name="Simmons R."/>
            <person name="Seto K."/>
            <person name="Myers J."/>
            <person name="Bonds A."/>
            <person name="Quandt C.A."/>
            <person name="Barry K."/>
            <person name="Liu P."/>
            <person name="Grigoriev I."/>
            <person name="Longcore J.E."/>
            <person name="James T.Y."/>
        </authorList>
    </citation>
    <scope>NUCLEOTIDE SEQUENCE</scope>
    <source>
        <strain evidence="2">JEL0513</strain>
    </source>
</reference>
<dbReference type="Gene3D" id="3.40.50.720">
    <property type="entry name" value="NAD(P)-binding Rossmann-like Domain"/>
    <property type="match status" value="1"/>
</dbReference>
<evidence type="ECO:0000313" key="3">
    <source>
        <dbReference type="Proteomes" id="UP001211907"/>
    </source>
</evidence>
<dbReference type="PROSITE" id="PS00061">
    <property type="entry name" value="ADH_SHORT"/>
    <property type="match status" value="1"/>
</dbReference>
<dbReference type="EMBL" id="JADGJH010000721">
    <property type="protein sequence ID" value="KAJ3123699.1"/>
    <property type="molecule type" value="Genomic_DNA"/>
</dbReference>
<dbReference type="PANTHER" id="PTHR42808:SF4">
    <property type="entry name" value="SHORT CHAIN DEHYDROGENASE"/>
    <property type="match status" value="1"/>
</dbReference>
<keyword evidence="1" id="KW-0521">NADP</keyword>
<dbReference type="PANTHER" id="PTHR42808">
    <property type="entry name" value="HYDROXYSTEROID DEHYDROGENASE-LIKE PROTEIN 2"/>
    <property type="match status" value="1"/>
</dbReference>
<accession>A0AAD5XGK2</accession>
<name>A0AAD5XGK2_9FUNG</name>
<keyword evidence="3" id="KW-1185">Reference proteome</keyword>
<dbReference type="SUPFAM" id="SSF51735">
    <property type="entry name" value="NAD(P)-binding Rossmann-fold domains"/>
    <property type="match status" value="1"/>
</dbReference>
<evidence type="ECO:0000256" key="1">
    <source>
        <dbReference type="ARBA" id="ARBA00022857"/>
    </source>
</evidence>
<proteinExistence type="predicted"/>
<organism evidence="2 3">
    <name type="scientific">Physocladia obscura</name>
    <dbReference type="NCBI Taxonomy" id="109957"/>
    <lineage>
        <taxon>Eukaryota</taxon>
        <taxon>Fungi</taxon>
        <taxon>Fungi incertae sedis</taxon>
        <taxon>Chytridiomycota</taxon>
        <taxon>Chytridiomycota incertae sedis</taxon>
        <taxon>Chytridiomycetes</taxon>
        <taxon>Chytridiales</taxon>
        <taxon>Chytriomycetaceae</taxon>
        <taxon>Physocladia</taxon>
    </lineage>
</organism>
<dbReference type="InterPro" id="IPR020904">
    <property type="entry name" value="Sc_DH/Rdtase_CS"/>
</dbReference>
<sequence>MASLGETHAAARTGARRRVAIVIGGTRGIGASTAYALAEHGYTVVVAGRAVDGGTDGVASDVDFSSAASSAASVSAAINARLGVAGLDLGLGRTRGFQGFPLVLAVPLPCDVCDHDSIDRLVATTTELFGSESLCLVVYNAGAIFWAQVKDTPSKRFNLLNRVNEVGLYKTVDTVLPIFLKNKYGRFLVVSPPIYSRFFRGKTAYAMGKVAMTVLTHGLAMDLDEQHPDFDIAISSLWPATAIKSAVTNHKNVSPKLLRHPAIFADAVVAIADQNKLAINGHAFIDEDFLRSFCNVSDFSKYRIDPAIEPPRMMPKIFPSLLVQEQDDRGFSVDGDSGGKAKVAAKL</sequence>
<dbReference type="InterPro" id="IPR036291">
    <property type="entry name" value="NAD(P)-bd_dom_sf"/>
</dbReference>
<dbReference type="Proteomes" id="UP001211907">
    <property type="component" value="Unassembled WGS sequence"/>
</dbReference>
<gene>
    <name evidence="2" type="ORF">HK100_011522</name>
</gene>
<dbReference type="AlphaFoldDB" id="A0AAD5XGK2"/>
<dbReference type="Pfam" id="PF00106">
    <property type="entry name" value="adh_short"/>
    <property type="match status" value="1"/>
</dbReference>